<feature type="domain" description="YlxR" evidence="1">
    <location>
        <begin position="20"/>
        <end position="100"/>
    </location>
</feature>
<organism evidence="2 3">
    <name type="scientific">Novosphingobium malaysiense</name>
    <dbReference type="NCBI Taxonomy" id="1348853"/>
    <lineage>
        <taxon>Bacteria</taxon>
        <taxon>Pseudomonadati</taxon>
        <taxon>Pseudomonadota</taxon>
        <taxon>Alphaproteobacteria</taxon>
        <taxon>Sphingomonadales</taxon>
        <taxon>Sphingomonadaceae</taxon>
        <taxon>Novosphingobium</taxon>
    </lineage>
</organism>
<dbReference type="OrthoDB" id="9799836at2"/>
<dbReference type="SUPFAM" id="SSF64376">
    <property type="entry name" value="YlxR-like"/>
    <property type="match status" value="1"/>
</dbReference>
<dbReference type="SUPFAM" id="SSF55315">
    <property type="entry name" value="L30e-like"/>
    <property type="match status" value="1"/>
</dbReference>
<comment type="caution">
    <text evidence="2">The sequence shown here is derived from an EMBL/GenBank/DDBJ whole genome shotgun (WGS) entry which is preliminary data.</text>
</comment>
<proteinExistence type="predicted"/>
<dbReference type="EMBL" id="JTDI01000002">
    <property type="protein sequence ID" value="KHK92631.1"/>
    <property type="molecule type" value="Genomic_DNA"/>
</dbReference>
<evidence type="ECO:0000313" key="2">
    <source>
        <dbReference type="EMBL" id="KHK92631.1"/>
    </source>
</evidence>
<dbReference type="RefSeq" id="WP_039281303.1">
    <property type="nucleotide sequence ID" value="NZ_JTDI01000002.1"/>
</dbReference>
<evidence type="ECO:0000259" key="1">
    <source>
        <dbReference type="Pfam" id="PF04296"/>
    </source>
</evidence>
<keyword evidence="3" id="KW-1185">Reference proteome</keyword>
<name>A0A0B1ZPZ3_9SPHN</name>
<dbReference type="PANTHER" id="PTHR34215">
    <property type="entry name" value="BLL0784 PROTEIN"/>
    <property type="match status" value="1"/>
</dbReference>
<protein>
    <submittedName>
        <fullName evidence="2">Nucleic-acid-binding protein</fullName>
    </submittedName>
</protein>
<evidence type="ECO:0000313" key="3">
    <source>
        <dbReference type="Proteomes" id="UP000031057"/>
    </source>
</evidence>
<dbReference type="PANTHER" id="PTHR34215:SF1">
    <property type="entry name" value="YLXR DOMAIN-CONTAINING PROTEIN"/>
    <property type="match status" value="1"/>
</dbReference>
<dbReference type="AlphaFoldDB" id="A0A0B1ZPZ3"/>
<dbReference type="Pfam" id="PF04296">
    <property type="entry name" value="YlxR"/>
    <property type="match status" value="1"/>
</dbReference>
<dbReference type="InterPro" id="IPR029064">
    <property type="entry name" value="Ribosomal_eL30-like_sf"/>
</dbReference>
<dbReference type="Proteomes" id="UP000031057">
    <property type="component" value="Unassembled WGS sequence"/>
</dbReference>
<accession>A0A0B1ZPZ3</accession>
<dbReference type="Gene3D" id="3.30.1230.10">
    <property type="entry name" value="YlxR-like"/>
    <property type="match status" value="1"/>
</dbReference>
<dbReference type="InterPro" id="IPR037465">
    <property type="entry name" value="YlxR"/>
</dbReference>
<dbReference type="InterPro" id="IPR035931">
    <property type="entry name" value="YlxR-like_sf"/>
</dbReference>
<gene>
    <name evidence="2" type="ORF">LK12_07660</name>
</gene>
<dbReference type="InterPro" id="IPR007393">
    <property type="entry name" value="YlxR_dom"/>
</dbReference>
<dbReference type="STRING" id="1348853.LK12_07660"/>
<reference evidence="2 3" key="1">
    <citation type="submission" date="2014-10" db="EMBL/GenBank/DDBJ databases">
        <title>Genome sequence of Novosphingobium malaysiense MUSC 273(T).</title>
        <authorList>
            <person name="Lee L.-H."/>
        </authorList>
    </citation>
    <scope>NUCLEOTIDE SEQUENCE [LARGE SCALE GENOMIC DNA]</scope>
    <source>
        <strain evidence="2 3">MUSC 273</strain>
    </source>
</reference>
<sequence length="239" mass="25694">MRNPRNERVSSDIDNARAERTCILSGRKAARDELLRLAISPDGVVLPDVHARAPGRGAWIGVARADLEKAVAKGKLKGALARAYKGAPLSIPDDLAERIEQALTRALTERLGLELKSGKLLMGSDRIAQNAREGRVAWLGHAADASEDGSRKLDQAWRVGREAEGSGLMGTRLPLDRETLSVALGRDNVVHLALNDRGAAERVALQLQRLLHFQGQADWNAADTDDVTGQAPAAPVTTN</sequence>